<organism evidence="3 4">
    <name type="scientific">Sphingobacterium corticibacter</name>
    <dbReference type="NCBI Taxonomy" id="2171749"/>
    <lineage>
        <taxon>Bacteria</taxon>
        <taxon>Pseudomonadati</taxon>
        <taxon>Bacteroidota</taxon>
        <taxon>Sphingobacteriia</taxon>
        <taxon>Sphingobacteriales</taxon>
        <taxon>Sphingobacteriaceae</taxon>
        <taxon>Sphingobacterium</taxon>
    </lineage>
</organism>
<dbReference type="PANTHER" id="PTHR12147">
    <property type="entry name" value="METALLOPEPTIDASE M28 FAMILY MEMBER"/>
    <property type="match status" value="1"/>
</dbReference>
<dbReference type="PANTHER" id="PTHR12147:SF26">
    <property type="entry name" value="PEPTIDASE M28 DOMAIN-CONTAINING PROTEIN"/>
    <property type="match status" value="1"/>
</dbReference>
<dbReference type="InterPro" id="IPR007484">
    <property type="entry name" value="Peptidase_M28"/>
</dbReference>
<keyword evidence="4" id="KW-1185">Reference proteome</keyword>
<gene>
    <name evidence="3" type="ORF">DC487_08630</name>
</gene>
<dbReference type="Pfam" id="PF04389">
    <property type="entry name" value="Peptidase_M28"/>
    <property type="match status" value="1"/>
</dbReference>
<accession>A0A2T8HKQ8</accession>
<protein>
    <submittedName>
        <fullName evidence="3">Peptidase M28</fullName>
    </submittedName>
</protein>
<feature type="domain" description="Peptidase M28" evidence="2">
    <location>
        <begin position="215"/>
        <end position="416"/>
    </location>
</feature>
<dbReference type="GO" id="GO:0006508">
    <property type="term" value="P:proteolysis"/>
    <property type="evidence" value="ECO:0007669"/>
    <property type="project" value="InterPro"/>
</dbReference>
<comment type="caution">
    <text evidence="3">The sequence shown here is derived from an EMBL/GenBank/DDBJ whole genome shotgun (WGS) entry which is preliminary data.</text>
</comment>
<dbReference type="OrthoDB" id="9764939at2"/>
<dbReference type="GO" id="GO:0008235">
    <property type="term" value="F:metalloexopeptidase activity"/>
    <property type="evidence" value="ECO:0007669"/>
    <property type="project" value="InterPro"/>
</dbReference>
<sequence>MIYPYFSIKKLGLGLGILFSSFTLSAQVAETPYLERILNTLASDEMRGRHALTPDIERAADFIAQEFKAIGLKPYAEENYRQTFHLNRISAAGQNVTVNGTALSPDQFLIFGRPAELNWDQGQTIKTSVIGEDADFSQAFRAHALQGKEDEIIWVHPAHQGLLNRFKKMIGEESLVPVSANAPQAPTKFFVIQDAAPQNFQFTAKSNQQEIPLFNVVGMLPGKSNPEEYVVLSAHYDHIGIIEAVGQDSIANGADDDASGTTAVIALAKYFKALDNNERTLLFVAFTGEEIGMYGSKHFGNNIDPDKVVAMINIEMIGKDSKFGPNTLYITGFEASNLGQLVQEQVKGSAFTFHPDPYPQQNLFYRSDNATLAALGVPAHTFSTSQIDKDEYYHTVKDEVSTLDIENIRSSIEAIAHGIVGIVSGEQTPTRVEKLRE</sequence>
<dbReference type="Gene3D" id="3.40.630.10">
    <property type="entry name" value="Zn peptidases"/>
    <property type="match status" value="2"/>
</dbReference>
<keyword evidence="1" id="KW-0732">Signal</keyword>
<dbReference type="SUPFAM" id="SSF53187">
    <property type="entry name" value="Zn-dependent exopeptidases"/>
    <property type="match status" value="1"/>
</dbReference>
<feature type="chain" id="PRO_5015768311" evidence="1">
    <location>
        <begin position="27"/>
        <end position="437"/>
    </location>
</feature>
<evidence type="ECO:0000256" key="1">
    <source>
        <dbReference type="SAM" id="SignalP"/>
    </source>
</evidence>
<dbReference type="RefSeq" id="WP_116775541.1">
    <property type="nucleotide sequence ID" value="NZ_QDKG01000002.1"/>
</dbReference>
<evidence type="ECO:0000313" key="3">
    <source>
        <dbReference type="EMBL" id="PVH25973.1"/>
    </source>
</evidence>
<dbReference type="AlphaFoldDB" id="A0A2T8HKQ8"/>
<dbReference type="InterPro" id="IPR045175">
    <property type="entry name" value="M28_fam"/>
</dbReference>
<evidence type="ECO:0000313" key="4">
    <source>
        <dbReference type="Proteomes" id="UP000245627"/>
    </source>
</evidence>
<dbReference type="Proteomes" id="UP000245627">
    <property type="component" value="Unassembled WGS sequence"/>
</dbReference>
<proteinExistence type="predicted"/>
<name>A0A2T8HKQ8_9SPHI</name>
<dbReference type="EMBL" id="QDKG01000002">
    <property type="protein sequence ID" value="PVH25973.1"/>
    <property type="molecule type" value="Genomic_DNA"/>
</dbReference>
<feature type="signal peptide" evidence="1">
    <location>
        <begin position="1"/>
        <end position="26"/>
    </location>
</feature>
<reference evidence="3 4" key="1">
    <citation type="submission" date="2018-04" db="EMBL/GenBank/DDBJ databases">
        <title>Sphingobacterium cortibacter sp. nov.</title>
        <authorList>
            <person name="Li Y."/>
        </authorList>
    </citation>
    <scope>NUCLEOTIDE SEQUENCE [LARGE SCALE GENOMIC DNA]</scope>
    <source>
        <strain evidence="3 4">2c-3</strain>
    </source>
</reference>
<evidence type="ECO:0000259" key="2">
    <source>
        <dbReference type="Pfam" id="PF04389"/>
    </source>
</evidence>